<feature type="compositionally biased region" description="Polar residues" evidence="11">
    <location>
        <begin position="1255"/>
        <end position="1271"/>
    </location>
</feature>
<evidence type="ECO:0000256" key="8">
    <source>
        <dbReference type="ARBA" id="ARBA00023242"/>
    </source>
</evidence>
<comment type="function">
    <text evidence="10">Regulatory subunit of the condensin complex, a complex required for conversion of interphase chromatin into mitotic-like condense chromosomes. The condensin complex probably introduces positive supercoils into relaxed DNA in the presence of type I topoisomerases and converts nicked DNA into positive knotted forms in the presence of type II topoisomerases.</text>
</comment>
<name>A0AAD9RRK1_9HYME</name>
<dbReference type="Pfam" id="PF12922">
    <property type="entry name" value="Cnd1_N"/>
    <property type="match status" value="1"/>
</dbReference>
<evidence type="ECO:0000313" key="15">
    <source>
        <dbReference type="Proteomes" id="UP001258017"/>
    </source>
</evidence>
<dbReference type="InterPro" id="IPR024324">
    <property type="entry name" value="Condensin_cplx_su1_N"/>
</dbReference>
<evidence type="ECO:0000256" key="3">
    <source>
        <dbReference type="ARBA" id="ARBA00009606"/>
    </source>
</evidence>
<feature type="compositionally biased region" description="Polar residues" evidence="11">
    <location>
        <begin position="1173"/>
        <end position="1183"/>
    </location>
</feature>
<comment type="caution">
    <text evidence="14">The sequence shown here is derived from an EMBL/GenBank/DDBJ whole genome shotgun (WGS) entry which is preliminary data.</text>
</comment>
<dbReference type="SUPFAM" id="SSF48371">
    <property type="entry name" value="ARM repeat"/>
    <property type="match status" value="1"/>
</dbReference>
<evidence type="ECO:0000256" key="5">
    <source>
        <dbReference type="ARBA" id="ARBA00022618"/>
    </source>
</evidence>
<evidence type="ECO:0000256" key="4">
    <source>
        <dbReference type="ARBA" id="ARBA00022454"/>
    </source>
</evidence>
<dbReference type="Proteomes" id="UP001258017">
    <property type="component" value="Unassembled WGS sequence"/>
</dbReference>
<sequence>MIKDFLIPLNKDELLRSSSEQYSVEHILPPSMIPNALEACRVALQTDGASFILKCFDTFFSVLLHINKLEFQYVLLSFKRIFKGVQILVADMEKVFDHDKEIEEEERPRLLCLNKMSAYLISQFICYIEGRIIQNSNTIENSTKRKKNTKSDEEEEWNDEQQKVLELIYRWLQLPLQKIWKLTIVEDSFIRVLSQVCYNVLEHCKDAKQKHTRQTIFEILGTLSKKYNHGTICIAKIVQLVKSHDTLPAYISAGVVYMDVECGCHGFLKQLIKEIDQTKILEAENRNVSIFLENIALLKPDIMLPIMDDILEYLTSEHYTMRNCAIGIIGTVISKVLTGENLTPEQREQRDECLNSLYEHILDSNAYVRSKVLNVWQNLCCEGSIPLARQGKLLTACVLRLQDKSASVRKQALQLLRTLIQSNPFAAKLNDVDFLKSVDKEKIKLKELQSQIASDSRCGDSERLELWNMLLPDIRKAIEKIIDSHNKKENREEFTTELKNAIPSIEALLFSTISSDAVEACTLLGIASQFGVTGADAAIRKALYQAFHRDQSVRRNLAIVYKQLYLDDIDSQTKKERQKANSCVRSLIHLIKELQPGQSQALKELIISWYNNKEISEETLQILWEKFSMKSPDTTPLESRAALILIMMISHTEKKIIVDNLDVLVKIGLGPRAKTDLLLARDTCRILQRIEQTSENIEVAPLKYPNDHNMFKEIIALLVENFCDSKENGYISFATDAINVIYKLADQPHHLMKTFLLDILERGQFTSTNDNKVVISSIILSNLLYLVGHIAIREMVYLDTTIYKELKRRNIVQELRKSANSNKDENKSYAKSVSFVMNNSNRSIRNKETNTPPEDNGEEALEGAIDDADAEFINNALESEIVAGNGLLAKFVSIVLDVCQHPEKYDDENLQAAGALALCKMMTVSSTFCETSLQLLVTILERSPYPGIRANVLVGLNDLMTRFPNEVEPWTKHIYGRLRDEDRHVRSTCVRVLSNLITREMVRVKGQVSELALCIIDEDIQIQKDTRQFFQELSQRGYALYNIIPDILSQLSDSQLNLSESHFQEILGFILGLVQKEKQIDAIIEKICARFKLATTERQWHDLSYCLSVLQFSVKSIRHLIECLPLLKDKIYHKQVFKTLQGIIEQTKKKPDAKDVCLELEEKIKQLLEGSENVETPETNDNTLMPPPPSLSRKKTRKVSQKDSEEDDSCSDSDSDSQPAIKKNHAPRSAKKKSYNSNVASNSSSESDDEDNRQKTPANSLAKTKLSIRSSTRSKTHRKDLDNSSNIRSPLPKRNKSSKTAETPAKTPSRTSTRTPVKAATRSLRSSARLL</sequence>
<dbReference type="GO" id="GO:0010032">
    <property type="term" value="P:meiotic chromosome condensation"/>
    <property type="evidence" value="ECO:0007669"/>
    <property type="project" value="TreeGrafter"/>
</dbReference>
<organism evidence="14 15">
    <name type="scientific">Odynerus spinipes</name>
    <dbReference type="NCBI Taxonomy" id="1348599"/>
    <lineage>
        <taxon>Eukaryota</taxon>
        <taxon>Metazoa</taxon>
        <taxon>Ecdysozoa</taxon>
        <taxon>Arthropoda</taxon>
        <taxon>Hexapoda</taxon>
        <taxon>Insecta</taxon>
        <taxon>Pterygota</taxon>
        <taxon>Neoptera</taxon>
        <taxon>Endopterygota</taxon>
        <taxon>Hymenoptera</taxon>
        <taxon>Apocrita</taxon>
        <taxon>Aculeata</taxon>
        <taxon>Vespoidea</taxon>
        <taxon>Vespidae</taxon>
        <taxon>Eumeninae</taxon>
        <taxon>Odynerus</taxon>
    </lineage>
</organism>
<keyword evidence="7 10" id="KW-0226">DNA condensation</keyword>
<accession>A0AAD9RRK1</accession>
<feature type="compositionally biased region" description="Acidic residues" evidence="11">
    <location>
        <begin position="1204"/>
        <end position="1215"/>
    </location>
</feature>
<dbReference type="EMBL" id="JAIFRP010000026">
    <property type="protein sequence ID" value="KAK2584063.1"/>
    <property type="molecule type" value="Genomic_DNA"/>
</dbReference>
<dbReference type="GO" id="GO:0051301">
    <property type="term" value="P:cell division"/>
    <property type="evidence" value="ECO:0007669"/>
    <property type="project" value="UniProtKB-KW"/>
</dbReference>
<comment type="similarity">
    <text evidence="3 10">Belongs to the CND1 (condensin subunit 1) family.</text>
</comment>
<feature type="compositionally biased region" description="Polar residues" evidence="11">
    <location>
        <begin position="1298"/>
        <end position="1315"/>
    </location>
</feature>
<keyword evidence="4" id="KW-0158">Chromosome</keyword>
<dbReference type="GO" id="GO:0005634">
    <property type="term" value="C:nucleus"/>
    <property type="evidence" value="ECO:0007669"/>
    <property type="project" value="UniProtKB-SubCell"/>
</dbReference>
<evidence type="ECO:0000259" key="12">
    <source>
        <dbReference type="Pfam" id="PF12717"/>
    </source>
</evidence>
<dbReference type="Gene3D" id="1.25.10.10">
    <property type="entry name" value="Leucine-rich Repeat Variant"/>
    <property type="match status" value="2"/>
</dbReference>
<dbReference type="InterPro" id="IPR016024">
    <property type="entry name" value="ARM-type_fold"/>
</dbReference>
<feature type="compositionally biased region" description="Low complexity" evidence="11">
    <location>
        <begin position="1235"/>
        <end position="1245"/>
    </location>
</feature>
<keyword evidence="9 10" id="KW-0131">Cell cycle</keyword>
<dbReference type="InterPro" id="IPR026971">
    <property type="entry name" value="CND1/NCAPD3"/>
</dbReference>
<dbReference type="InterPro" id="IPR007673">
    <property type="entry name" value="Condensin_cplx_su1"/>
</dbReference>
<evidence type="ECO:0000256" key="11">
    <source>
        <dbReference type="SAM" id="MobiDB-lite"/>
    </source>
</evidence>
<evidence type="ECO:0000256" key="1">
    <source>
        <dbReference type="ARBA" id="ARBA00004123"/>
    </source>
</evidence>
<reference evidence="14" key="1">
    <citation type="submission" date="2021-08" db="EMBL/GenBank/DDBJ databases">
        <authorList>
            <person name="Misof B."/>
            <person name="Oliver O."/>
            <person name="Podsiadlowski L."/>
            <person name="Donath A."/>
            <person name="Peters R."/>
            <person name="Mayer C."/>
            <person name="Rust J."/>
            <person name="Gunkel S."/>
            <person name="Lesny P."/>
            <person name="Martin S."/>
            <person name="Oeyen J.P."/>
            <person name="Petersen M."/>
            <person name="Panagiotis P."/>
            <person name="Wilbrandt J."/>
            <person name="Tanja T."/>
        </authorList>
    </citation>
    <scope>NUCLEOTIDE SEQUENCE</scope>
    <source>
        <strain evidence="14">GBR_01_08_01A</strain>
        <tissue evidence="14">Thorax + abdomen</tissue>
    </source>
</reference>
<gene>
    <name evidence="14" type="ORF">KPH14_006510</name>
</gene>
<evidence type="ECO:0000256" key="2">
    <source>
        <dbReference type="ARBA" id="ARBA00004286"/>
    </source>
</evidence>
<protein>
    <recommendedName>
        <fullName evidence="10">Condensin complex subunit 1</fullName>
    </recommendedName>
</protein>
<dbReference type="Pfam" id="PF12717">
    <property type="entry name" value="Cnd1"/>
    <property type="match status" value="1"/>
</dbReference>
<dbReference type="GO" id="GO:0000779">
    <property type="term" value="C:condensed chromosome, centromeric region"/>
    <property type="evidence" value="ECO:0007669"/>
    <property type="project" value="TreeGrafter"/>
</dbReference>
<dbReference type="GO" id="GO:0007076">
    <property type="term" value="P:mitotic chromosome condensation"/>
    <property type="evidence" value="ECO:0007669"/>
    <property type="project" value="InterPro"/>
</dbReference>
<feature type="region of interest" description="Disordered" evidence="11">
    <location>
        <begin position="1169"/>
        <end position="1331"/>
    </location>
</feature>
<evidence type="ECO:0000259" key="13">
    <source>
        <dbReference type="Pfam" id="PF12922"/>
    </source>
</evidence>
<reference evidence="14" key="2">
    <citation type="journal article" date="2023" name="Commun. Biol.">
        <title>Intrasexual cuticular hydrocarbon dimorphism in a wasp sheds light on hydrocarbon biosynthesis genes in Hymenoptera.</title>
        <authorList>
            <person name="Moris V.C."/>
            <person name="Podsiadlowski L."/>
            <person name="Martin S."/>
            <person name="Oeyen J.P."/>
            <person name="Donath A."/>
            <person name="Petersen M."/>
            <person name="Wilbrandt J."/>
            <person name="Misof B."/>
            <person name="Liedtke D."/>
            <person name="Thamm M."/>
            <person name="Scheiner R."/>
            <person name="Schmitt T."/>
            <person name="Niehuis O."/>
        </authorList>
    </citation>
    <scope>NUCLEOTIDE SEQUENCE</scope>
    <source>
        <strain evidence="14">GBR_01_08_01A</strain>
    </source>
</reference>
<evidence type="ECO:0000256" key="7">
    <source>
        <dbReference type="ARBA" id="ARBA00023067"/>
    </source>
</evidence>
<comment type="subcellular location">
    <subcellularLocation>
        <location evidence="2">Chromosome</location>
    </subcellularLocation>
    <subcellularLocation>
        <location evidence="1">Nucleus</location>
    </subcellularLocation>
</comment>
<evidence type="ECO:0000256" key="10">
    <source>
        <dbReference type="PIRNR" id="PIRNR017127"/>
    </source>
</evidence>
<keyword evidence="15" id="KW-1185">Reference proteome</keyword>
<dbReference type="GO" id="GO:0000796">
    <property type="term" value="C:condensin complex"/>
    <property type="evidence" value="ECO:0007669"/>
    <property type="project" value="TreeGrafter"/>
</dbReference>
<keyword evidence="5 10" id="KW-0132">Cell division</keyword>
<evidence type="ECO:0000313" key="14">
    <source>
        <dbReference type="EMBL" id="KAK2584063.1"/>
    </source>
</evidence>
<dbReference type="PIRSF" id="PIRSF017127">
    <property type="entry name" value="Condensin_D2"/>
    <property type="match status" value="1"/>
</dbReference>
<feature type="domain" description="Condensin complex subunit 1 N-terminal" evidence="13">
    <location>
        <begin position="81"/>
        <end position="231"/>
    </location>
</feature>
<feature type="domain" description="Condensin complex subunit 1 C-terminal" evidence="12">
    <location>
        <begin position="948"/>
        <end position="1108"/>
    </location>
</feature>
<keyword evidence="8" id="KW-0539">Nucleus</keyword>
<evidence type="ECO:0000256" key="6">
    <source>
        <dbReference type="ARBA" id="ARBA00022776"/>
    </source>
</evidence>
<dbReference type="PANTHER" id="PTHR14222:SF2">
    <property type="entry name" value="CONDENSIN COMPLEX SUBUNIT 1"/>
    <property type="match status" value="1"/>
</dbReference>
<feature type="compositionally biased region" description="Basic residues" evidence="11">
    <location>
        <begin position="1222"/>
        <end position="1234"/>
    </location>
</feature>
<evidence type="ECO:0000256" key="9">
    <source>
        <dbReference type="ARBA" id="ARBA00023306"/>
    </source>
</evidence>
<proteinExistence type="inferred from homology"/>
<dbReference type="InterPro" id="IPR011989">
    <property type="entry name" value="ARM-like"/>
</dbReference>
<dbReference type="GO" id="GO:0042393">
    <property type="term" value="F:histone binding"/>
    <property type="evidence" value="ECO:0007669"/>
    <property type="project" value="TreeGrafter"/>
</dbReference>
<dbReference type="InterPro" id="IPR032682">
    <property type="entry name" value="Cnd1_C"/>
</dbReference>
<keyword evidence="6 10" id="KW-0498">Mitosis</keyword>
<dbReference type="PANTHER" id="PTHR14222">
    <property type="entry name" value="CONDENSIN"/>
    <property type="match status" value="1"/>
</dbReference>